<evidence type="ECO:0000313" key="5">
    <source>
        <dbReference type="EMBL" id="PAK85030.1"/>
    </source>
</evidence>
<dbReference type="Gene3D" id="1.10.10.10">
    <property type="entry name" value="Winged helix-like DNA-binding domain superfamily/Winged helix DNA-binding domain"/>
    <property type="match status" value="1"/>
</dbReference>
<dbReference type="Pfam" id="PF00196">
    <property type="entry name" value="GerE"/>
    <property type="match status" value="1"/>
</dbReference>
<dbReference type="Gene3D" id="3.40.50.2300">
    <property type="match status" value="1"/>
</dbReference>
<dbReference type="SMART" id="SM00448">
    <property type="entry name" value="REC"/>
    <property type="match status" value="1"/>
</dbReference>
<feature type="modified residue" description="4-aspartylphosphate" evidence="2">
    <location>
        <position position="55"/>
    </location>
</feature>
<dbReference type="SUPFAM" id="SSF52172">
    <property type="entry name" value="CheY-like"/>
    <property type="match status" value="1"/>
</dbReference>
<dbReference type="PROSITE" id="PS50043">
    <property type="entry name" value="HTH_LUXR_2"/>
    <property type="match status" value="1"/>
</dbReference>
<dbReference type="InterPro" id="IPR036388">
    <property type="entry name" value="WH-like_DNA-bd_sf"/>
</dbReference>
<dbReference type="Proteomes" id="UP000216195">
    <property type="component" value="Unassembled WGS sequence"/>
</dbReference>
<evidence type="ECO:0000313" key="6">
    <source>
        <dbReference type="Proteomes" id="UP000216195"/>
    </source>
</evidence>
<reference evidence="5 6" key="1">
    <citation type="submission" date="2017-04" db="EMBL/GenBank/DDBJ databases">
        <title>Kefir bacterial isolates.</title>
        <authorList>
            <person name="Kim Y."/>
            <person name="Blasche S."/>
            <person name="Patil K.R."/>
        </authorList>
    </citation>
    <scope>NUCLEOTIDE SEQUENCE [LARGE SCALE GENOMIC DNA]</scope>
    <source>
        <strain evidence="5 6">OG2-1</strain>
    </source>
</reference>
<evidence type="ECO:0000259" key="3">
    <source>
        <dbReference type="PROSITE" id="PS50043"/>
    </source>
</evidence>
<keyword evidence="2" id="KW-0597">Phosphoprotein</keyword>
<dbReference type="InterPro" id="IPR001789">
    <property type="entry name" value="Sig_transdc_resp-reg_receiver"/>
</dbReference>
<dbReference type="InterPro" id="IPR039420">
    <property type="entry name" value="WalR-like"/>
</dbReference>
<dbReference type="PRINTS" id="PR00038">
    <property type="entry name" value="HTHLUXR"/>
</dbReference>
<evidence type="ECO:0000256" key="1">
    <source>
        <dbReference type="ARBA" id="ARBA00023125"/>
    </source>
</evidence>
<dbReference type="GO" id="GO:0000160">
    <property type="term" value="P:phosphorelay signal transduction system"/>
    <property type="evidence" value="ECO:0007669"/>
    <property type="project" value="InterPro"/>
</dbReference>
<dbReference type="InterPro" id="IPR016032">
    <property type="entry name" value="Sig_transdc_resp-reg_C-effctor"/>
</dbReference>
<evidence type="ECO:0000259" key="4">
    <source>
        <dbReference type="PROSITE" id="PS50110"/>
    </source>
</evidence>
<dbReference type="RefSeq" id="WP_013398323.1">
    <property type="nucleotide sequence ID" value="NZ_CP133473.1"/>
</dbReference>
<dbReference type="PROSITE" id="PS50110">
    <property type="entry name" value="RESPONSE_REGULATORY"/>
    <property type="match status" value="1"/>
</dbReference>
<accession>A0AAE5KQI1</accession>
<dbReference type="PANTHER" id="PTHR43214">
    <property type="entry name" value="TWO-COMPONENT RESPONSE REGULATOR"/>
    <property type="match status" value="1"/>
</dbReference>
<feature type="domain" description="Response regulatory" evidence="4">
    <location>
        <begin position="4"/>
        <end position="126"/>
    </location>
</feature>
<sequence length="208" mass="22202">MPLRILLADDQQMIREALAMILDLEIDLEVVKQVGRGDEVLPAVRETRPDVALLDIEMPGATGIEAAAELARSGLTSQTGTPVRSLILTTFRRPGYLRRALEAGASGFVVKDGTASQLAQAVRRTAAGLRVVDSVLAEEAKWQGSSPLTGRETEVLRAAETAGSVKEIAGMLGLSSGTVRNHLSAAMAKIDAINRHEAVRIARDNGWL</sequence>
<dbReference type="SMART" id="SM00421">
    <property type="entry name" value="HTH_LUXR"/>
    <property type="match status" value="1"/>
</dbReference>
<dbReference type="Pfam" id="PF00072">
    <property type="entry name" value="Response_reg"/>
    <property type="match status" value="1"/>
</dbReference>
<dbReference type="EMBL" id="NCWU01000012">
    <property type="protein sequence ID" value="PAK85030.1"/>
    <property type="molecule type" value="Genomic_DNA"/>
</dbReference>
<dbReference type="GeneID" id="29743103"/>
<name>A0AAE5KQI1_9MICC</name>
<dbReference type="GO" id="GO:0006355">
    <property type="term" value="P:regulation of DNA-templated transcription"/>
    <property type="evidence" value="ECO:0007669"/>
    <property type="project" value="InterPro"/>
</dbReference>
<dbReference type="GO" id="GO:0003677">
    <property type="term" value="F:DNA binding"/>
    <property type="evidence" value="ECO:0007669"/>
    <property type="project" value="UniProtKB-KW"/>
</dbReference>
<dbReference type="InterPro" id="IPR011006">
    <property type="entry name" value="CheY-like_superfamily"/>
</dbReference>
<dbReference type="AlphaFoldDB" id="A0AAE5KQI1"/>
<evidence type="ECO:0000256" key="2">
    <source>
        <dbReference type="PROSITE-ProRule" id="PRU00169"/>
    </source>
</evidence>
<dbReference type="InterPro" id="IPR000792">
    <property type="entry name" value="Tscrpt_reg_LuxR_C"/>
</dbReference>
<comment type="caution">
    <text evidence="5">The sequence shown here is derived from an EMBL/GenBank/DDBJ whole genome shotgun (WGS) entry which is preliminary data.</text>
</comment>
<protein>
    <submittedName>
        <fullName evidence="5">DNA-binding response regulator</fullName>
    </submittedName>
</protein>
<dbReference type="PANTHER" id="PTHR43214:SF42">
    <property type="entry name" value="TRANSCRIPTIONAL REGULATORY PROTEIN DESR"/>
    <property type="match status" value="1"/>
</dbReference>
<dbReference type="CDD" id="cd06170">
    <property type="entry name" value="LuxR_C_like"/>
    <property type="match status" value="1"/>
</dbReference>
<proteinExistence type="predicted"/>
<organism evidence="5 6">
    <name type="scientific">Rothia dentocariosa</name>
    <dbReference type="NCBI Taxonomy" id="2047"/>
    <lineage>
        <taxon>Bacteria</taxon>
        <taxon>Bacillati</taxon>
        <taxon>Actinomycetota</taxon>
        <taxon>Actinomycetes</taxon>
        <taxon>Micrococcales</taxon>
        <taxon>Micrococcaceae</taxon>
        <taxon>Rothia</taxon>
    </lineage>
</organism>
<feature type="domain" description="HTH luxR-type" evidence="3">
    <location>
        <begin position="141"/>
        <end position="206"/>
    </location>
</feature>
<dbReference type="SUPFAM" id="SSF46894">
    <property type="entry name" value="C-terminal effector domain of the bipartite response regulators"/>
    <property type="match status" value="1"/>
</dbReference>
<keyword evidence="1 5" id="KW-0238">DNA-binding</keyword>
<dbReference type="OMA" id="RVIVCTT"/>
<gene>
    <name evidence="5" type="ORF">B8W87_08715</name>
</gene>